<comment type="similarity">
    <text evidence="1">Belongs to the TFIIF alpha subunit family.</text>
</comment>
<feature type="region of interest" description="Disordered" evidence="2">
    <location>
        <begin position="243"/>
        <end position="468"/>
    </location>
</feature>
<dbReference type="OrthoDB" id="76676at2759"/>
<dbReference type="PANTHER" id="PTHR13011:SF0">
    <property type="entry name" value="GENERAL TRANSCRIPTION FACTOR IIF SUBUNIT 1"/>
    <property type="match status" value="1"/>
</dbReference>
<keyword evidence="4" id="KW-1185">Reference proteome</keyword>
<evidence type="ECO:0000313" key="4">
    <source>
        <dbReference type="Proteomes" id="UP000708208"/>
    </source>
</evidence>
<feature type="compositionally biased region" description="Basic and acidic residues" evidence="2">
    <location>
        <begin position="427"/>
        <end position="441"/>
    </location>
</feature>
<comment type="caution">
    <text evidence="3">The sequence shown here is derived from an EMBL/GenBank/DDBJ whole genome shotgun (WGS) entry which is preliminary data.</text>
</comment>
<dbReference type="GO" id="GO:0005674">
    <property type="term" value="C:transcription factor TFIIF complex"/>
    <property type="evidence" value="ECO:0007669"/>
    <property type="project" value="TreeGrafter"/>
</dbReference>
<evidence type="ECO:0000256" key="1">
    <source>
        <dbReference type="RuleBase" id="RU366044"/>
    </source>
</evidence>
<dbReference type="InterPro" id="IPR008851">
    <property type="entry name" value="TFIIF-alpha"/>
</dbReference>
<feature type="compositionally biased region" description="Low complexity" evidence="2">
    <location>
        <begin position="455"/>
        <end position="464"/>
    </location>
</feature>
<feature type="compositionally biased region" description="Basic residues" evidence="2">
    <location>
        <begin position="296"/>
        <end position="308"/>
    </location>
</feature>
<dbReference type="GO" id="GO:0006367">
    <property type="term" value="P:transcription initiation at RNA polymerase II promoter"/>
    <property type="evidence" value="ECO:0007669"/>
    <property type="project" value="InterPro"/>
</dbReference>
<protein>
    <recommendedName>
        <fullName evidence="1">Transcription initiation factor IIF subunit alpha</fullName>
    </recommendedName>
</protein>
<dbReference type="GO" id="GO:0016251">
    <property type="term" value="F:RNA polymerase II general transcription initiation factor activity"/>
    <property type="evidence" value="ECO:0007669"/>
    <property type="project" value="TreeGrafter"/>
</dbReference>
<feature type="compositionally biased region" description="Acidic residues" evidence="2">
    <location>
        <begin position="409"/>
        <end position="419"/>
    </location>
</feature>
<keyword evidence="1" id="KW-0539">Nucleus</keyword>
<dbReference type="GO" id="GO:0032968">
    <property type="term" value="P:positive regulation of transcription elongation by RNA polymerase II"/>
    <property type="evidence" value="ECO:0007669"/>
    <property type="project" value="InterPro"/>
</dbReference>
<dbReference type="GO" id="GO:0001096">
    <property type="term" value="F:TFIIF-class transcription factor complex binding"/>
    <property type="evidence" value="ECO:0007669"/>
    <property type="project" value="TreeGrafter"/>
</dbReference>
<dbReference type="AlphaFoldDB" id="A0A8J2PHC9"/>
<gene>
    <name evidence="3" type="ORF">AFUS01_LOCUS25838</name>
</gene>
<keyword evidence="1" id="KW-0238">DNA-binding</keyword>
<dbReference type="PANTHER" id="PTHR13011">
    <property type="entry name" value="TFIIF-ALPHA"/>
    <property type="match status" value="1"/>
</dbReference>
<accession>A0A8J2PHC9</accession>
<feature type="compositionally biased region" description="Basic and acidic residues" evidence="2">
    <location>
        <begin position="243"/>
        <end position="258"/>
    </location>
</feature>
<feature type="region of interest" description="Disordered" evidence="2">
    <location>
        <begin position="101"/>
        <end position="129"/>
    </location>
</feature>
<reference evidence="3" key="1">
    <citation type="submission" date="2021-06" db="EMBL/GenBank/DDBJ databases">
        <authorList>
            <person name="Hodson N. C."/>
            <person name="Mongue J. A."/>
            <person name="Jaron S. K."/>
        </authorList>
    </citation>
    <scope>NUCLEOTIDE SEQUENCE</scope>
</reference>
<feature type="compositionally biased region" description="Acidic residues" evidence="2">
    <location>
        <begin position="314"/>
        <end position="323"/>
    </location>
</feature>
<name>A0A8J2PHC9_9HEXA</name>
<comment type="subcellular location">
    <subcellularLocation>
        <location evidence="1">Nucleus</location>
    </subcellularLocation>
</comment>
<proteinExistence type="inferred from homology"/>
<dbReference type="EMBL" id="CAJVCH010336915">
    <property type="protein sequence ID" value="CAG7815140.1"/>
    <property type="molecule type" value="Genomic_DNA"/>
</dbReference>
<comment type="function">
    <text evidence="1">TFIIF is a general transcription initiation factor that binds to RNA polymerase II and helps to recruit it to the initiation complex in collaboration with TFIIB. It promotes transcription elongation.</text>
</comment>
<evidence type="ECO:0000256" key="2">
    <source>
        <dbReference type="SAM" id="MobiDB-lite"/>
    </source>
</evidence>
<dbReference type="Proteomes" id="UP000708208">
    <property type="component" value="Unassembled WGS sequence"/>
</dbReference>
<sequence>MCPSFIYTIVRVIDSTSSSTESVATEISAMTDKLSAPGVSSAGLMAGSSSSSSSPAPIVQEFSVRVPNRSDRPMSVMRFNGALNVDMGKWAHLKMLRDDHTSRPKAEPVSSFDQTDMPKFGAGSEYGREAREEARRRKYGQHKKKINAEDHPWVLKAVTSDKQTKRQLSFKGVREGTISSNASYFIFTQATDGQFEVFPVSQWYNFTPIQTYKSLSAEEAEEEFGRRNKILNYFSVMVRKRMKGDEADGGEKDEESSGKKKGAGSSGLKVSEMEDWDDINELESDDDEDQEDKKEPKKKKKDQKKKKQKGSDSEGNEDSDDGDGEGREVDYISDSSITSSEDEESKKVELGGVDQETGLRNLLESDSSEEENPEEKKTKEEEPEEGEKPKKKKGKKKKKSSETQPIESLSDESDDDEPDGANNDSDEAMKSPAPEKEKTPDVVEDAESRKRKAAKAVAGAQQAAKKPKMEISPALLQTAASEGITEEAVRRYLTRKPMTVTELLQKFKSKKTKVSSKDMVTIIASILKKINPAKRMQNTKMYLYLKN</sequence>
<keyword evidence="1" id="KW-0805">Transcription regulation</keyword>
<feature type="compositionally biased region" description="Basic residues" evidence="2">
    <location>
        <begin position="389"/>
        <end position="399"/>
    </location>
</feature>
<keyword evidence="1" id="KW-0804">Transcription</keyword>
<organism evidence="3 4">
    <name type="scientific">Allacma fusca</name>
    <dbReference type="NCBI Taxonomy" id="39272"/>
    <lineage>
        <taxon>Eukaryota</taxon>
        <taxon>Metazoa</taxon>
        <taxon>Ecdysozoa</taxon>
        <taxon>Arthropoda</taxon>
        <taxon>Hexapoda</taxon>
        <taxon>Collembola</taxon>
        <taxon>Symphypleona</taxon>
        <taxon>Sminthuridae</taxon>
        <taxon>Allacma</taxon>
    </lineage>
</organism>
<dbReference type="Pfam" id="PF05793">
    <property type="entry name" value="TFIIF_alpha"/>
    <property type="match status" value="1"/>
</dbReference>
<evidence type="ECO:0000313" key="3">
    <source>
        <dbReference type="EMBL" id="CAG7815140.1"/>
    </source>
</evidence>
<dbReference type="GO" id="GO:0003677">
    <property type="term" value="F:DNA binding"/>
    <property type="evidence" value="ECO:0007669"/>
    <property type="project" value="UniProtKB-KW"/>
</dbReference>
<feature type="compositionally biased region" description="Acidic residues" evidence="2">
    <location>
        <begin position="273"/>
        <end position="290"/>
    </location>
</feature>